<feature type="transmembrane region" description="Helical" evidence="3">
    <location>
        <begin position="126"/>
        <end position="152"/>
    </location>
</feature>
<dbReference type="AlphaFoldDB" id="V4CPY6"/>
<dbReference type="Proteomes" id="UP000030746">
    <property type="component" value="Unassembled WGS sequence"/>
</dbReference>
<keyword evidence="6" id="KW-1185">Reference proteome</keyword>
<sequence>MSTSTRNCQKCLVPVLRASQLSDDYISLKGNEIQAISRTSLRPIGIIVPTAGTCQVLDPVQNGIWKIEGFHPGSIATLTCNEGYTLIGSDVNTQKICKDDGDWVGEDNKCISNAEAAAIAQGGLPFLIIVITLVLCALLLATIVLVIVILVYRRRKQGVEDSSPGLEPKISFGALDKPLTGHAVEVQPELGNLEPRVVDQRAYFMQYGQLPPRRFLPMEPQRRLIPVPEEDGDAELTSPDGTHYVIDPSDIDMENSLQDWSQAYGPLIPPEPKSKNDCK</sequence>
<feature type="disulfide bond" evidence="2">
    <location>
        <begin position="54"/>
        <end position="97"/>
    </location>
</feature>
<dbReference type="InterPro" id="IPR035976">
    <property type="entry name" value="Sushi/SCR/CCP_sf"/>
</dbReference>
<dbReference type="KEGG" id="lgi:LOTGIDRAFT_237344"/>
<keyword evidence="3" id="KW-1133">Transmembrane helix</keyword>
<dbReference type="HOGENOM" id="CLU_998483_0_0_1"/>
<evidence type="ECO:0000259" key="4">
    <source>
        <dbReference type="PROSITE" id="PS50923"/>
    </source>
</evidence>
<dbReference type="CTD" id="20250430"/>
<dbReference type="SMART" id="SM00032">
    <property type="entry name" value="CCP"/>
    <property type="match status" value="1"/>
</dbReference>
<evidence type="ECO:0000256" key="1">
    <source>
        <dbReference type="ARBA" id="ARBA00023157"/>
    </source>
</evidence>
<keyword evidence="3" id="KW-0812">Transmembrane</keyword>
<dbReference type="InterPro" id="IPR000436">
    <property type="entry name" value="Sushi_SCR_CCP_dom"/>
</dbReference>
<evidence type="ECO:0000256" key="3">
    <source>
        <dbReference type="SAM" id="Phobius"/>
    </source>
</evidence>
<dbReference type="Gene3D" id="2.10.70.10">
    <property type="entry name" value="Complement Module, domain 1"/>
    <property type="match status" value="1"/>
</dbReference>
<evidence type="ECO:0000256" key="2">
    <source>
        <dbReference type="PROSITE-ProRule" id="PRU00302"/>
    </source>
</evidence>
<proteinExistence type="predicted"/>
<comment type="caution">
    <text evidence="2">Lacks conserved residue(s) required for the propagation of feature annotation.</text>
</comment>
<keyword evidence="1 2" id="KW-1015">Disulfide bond</keyword>
<reference evidence="5 6" key="1">
    <citation type="journal article" date="2013" name="Nature">
        <title>Insights into bilaterian evolution from three spiralian genomes.</title>
        <authorList>
            <person name="Simakov O."/>
            <person name="Marletaz F."/>
            <person name="Cho S.J."/>
            <person name="Edsinger-Gonzales E."/>
            <person name="Havlak P."/>
            <person name="Hellsten U."/>
            <person name="Kuo D.H."/>
            <person name="Larsson T."/>
            <person name="Lv J."/>
            <person name="Arendt D."/>
            <person name="Savage R."/>
            <person name="Osoegawa K."/>
            <person name="de Jong P."/>
            <person name="Grimwood J."/>
            <person name="Chapman J.A."/>
            <person name="Shapiro H."/>
            <person name="Aerts A."/>
            <person name="Otillar R.P."/>
            <person name="Terry A.Y."/>
            <person name="Boore J.L."/>
            <person name="Grigoriev I.V."/>
            <person name="Lindberg D.R."/>
            <person name="Seaver E.C."/>
            <person name="Weisblat D.A."/>
            <person name="Putnam N.H."/>
            <person name="Rokhsar D.S."/>
        </authorList>
    </citation>
    <scope>NUCLEOTIDE SEQUENCE [LARGE SCALE GENOMIC DNA]</scope>
</reference>
<dbReference type="CDD" id="cd00033">
    <property type="entry name" value="CCP"/>
    <property type="match status" value="1"/>
</dbReference>
<protein>
    <recommendedName>
        <fullName evidence="4">Sushi domain-containing protein</fullName>
    </recommendedName>
</protein>
<evidence type="ECO:0000313" key="6">
    <source>
        <dbReference type="Proteomes" id="UP000030746"/>
    </source>
</evidence>
<dbReference type="PROSITE" id="PS50923">
    <property type="entry name" value="SUSHI"/>
    <property type="match status" value="1"/>
</dbReference>
<dbReference type="EMBL" id="KB199728">
    <property type="protein sequence ID" value="ESP04500.1"/>
    <property type="molecule type" value="Genomic_DNA"/>
</dbReference>
<keyword evidence="2" id="KW-0768">Sushi</keyword>
<gene>
    <name evidence="5" type="ORF">LOTGIDRAFT_237344</name>
</gene>
<evidence type="ECO:0000313" key="5">
    <source>
        <dbReference type="EMBL" id="ESP04500.1"/>
    </source>
</evidence>
<accession>V4CPY6</accession>
<organism evidence="5 6">
    <name type="scientific">Lottia gigantea</name>
    <name type="common">Giant owl limpet</name>
    <dbReference type="NCBI Taxonomy" id="225164"/>
    <lineage>
        <taxon>Eukaryota</taxon>
        <taxon>Metazoa</taxon>
        <taxon>Spiralia</taxon>
        <taxon>Lophotrochozoa</taxon>
        <taxon>Mollusca</taxon>
        <taxon>Gastropoda</taxon>
        <taxon>Patellogastropoda</taxon>
        <taxon>Lottioidea</taxon>
        <taxon>Lottiidae</taxon>
        <taxon>Lottia</taxon>
    </lineage>
</organism>
<dbReference type="SUPFAM" id="SSF57535">
    <property type="entry name" value="Complement control module/SCR domain"/>
    <property type="match status" value="1"/>
</dbReference>
<dbReference type="RefSeq" id="XP_009044831.1">
    <property type="nucleotide sequence ID" value="XM_009046583.1"/>
</dbReference>
<dbReference type="GeneID" id="20250430"/>
<name>V4CPY6_LOTGI</name>
<dbReference type="OrthoDB" id="6144200at2759"/>
<feature type="domain" description="Sushi" evidence="4">
    <location>
        <begin position="52"/>
        <end position="112"/>
    </location>
</feature>
<dbReference type="Pfam" id="PF00084">
    <property type="entry name" value="Sushi"/>
    <property type="match status" value="1"/>
</dbReference>
<keyword evidence="3" id="KW-0472">Membrane</keyword>